<evidence type="ECO:0000313" key="1">
    <source>
        <dbReference type="EMBL" id="KKN88341.1"/>
    </source>
</evidence>
<evidence type="ECO:0008006" key="2">
    <source>
        <dbReference type="Google" id="ProtNLM"/>
    </source>
</evidence>
<organism evidence="1">
    <name type="scientific">marine sediment metagenome</name>
    <dbReference type="NCBI Taxonomy" id="412755"/>
    <lineage>
        <taxon>unclassified sequences</taxon>
        <taxon>metagenomes</taxon>
        <taxon>ecological metagenomes</taxon>
    </lineage>
</organism>
<reference evidence="1" key="1">
    <citation type="journal article" date="2015" name="Nature">
        <title>Complex archaea that bridge the gap between prokaryotes and eukaryotes.</title>
        <authorList>
            <person name="Spang A."/>
            <person name="Saw J.H."/>
            <person name="Jorgensen S.L."/>
            <person name="Zaremba-Niedzwiedzka K."/>
            <person name="Martijn J."/>
            <person name="Lind A.E."/>
            <person name="van Eijk R."/>
            <person name="Schleper C."/>
            <person name="Guy L."/>
            <person name="Ettema T.J."/>
        </authorList>
    </citation>
    <scope>NUCLEOTIDE SEQUENCE</scope>
</reference>
<protein>
    <recommendedName>
        <fullName evidence="2">DUF4469 domain-containing protein</fullName>
    </recommendedName>
</protein>
<sequence>MTLIYAYQDRGLTRDIVIRDADEAAITPGSNDNVRAIIGRLGDVAKLTVTGGSSTDNGSAFDKNFPTDGTNRLRLDASDLAAIEPGTYTLSIEFFDNADGAEWKNVERQIFSLEETT</sequence>
<comment type="caution">
    <text evidence="1">The sequence shown here is derived from an EMBL/GenBank/DDBJ whole genome shotgun (WGS) entry which is preliminary data.</text>
</comment>
<accession>A0A0F9WQ87</accession>
<proteinExistence type="predicted"/>
<gene>
    <name evidence="1" type="ORF">LCGC14_0249030</name>
</gene>
<name>A0A0F9WQ87_9ZZZZ</name>
<dbReference type="EMBL" id="LAZR01000129">
    <property type="protein sequence ID" value="KKN88341.1"/>
    <property type="molecule type" value="Genomic_DNA"/>
</dbReference>
<dbReference type="AlphaFoldDB" id="A0A0F9WQ87"/>